<feature type="non-terminal residue" evidence="1">
    <location>
        <position position="1"/>
    </location>
</feature>
<proteinExistence type="predicted"/>
<dbReference type="EMBL" id="HACG01044847">
    <property type="protein sequence ID" value="CEK91712.1"/>
    <property type="molecule type" value="Transcribed_RNA"/>
</dbReference>
<gene>
    <name evidence="1" type="primary">ORF184453</name>
</gene>
<evidence type="ECO:0000313" key="1">
    <source>
        <dbReference type="EMBL" id="CEK91712.1"/>
    </source>
</evidence>
<reference evidence="1" key="1">
    <citation type="submission" date="2014-12" db="EMBL/GenBank/DDBJ databases">
        <title>Insight into the proteome of Arion vulgaris.</title>
        <authorList>
            <person name="Aradska J."/>
            <person name="Bulat T."/>
            <person name="Smidak R."/>
            <person name="Sarate P."/>
            <person name="Gangsoo J."/>
            <person name="Sialana F."/>
            <person name="Bilban M."/>
            <person name="Lubec G."/>
        </authorList>
    </citation>
    <scope>NUCLEOTIDE SEQUENCE</scope>
    <source>
        <tissue evidence="1">Skin</tissue>
    </source>
</reference>
<dbReference type="AlphaFoldDB" id="A0A0B7BFP1"/>
<sequence>TMSVFTDRLVIGKTEPGMNVFADRRASMILELSVDMVDVLQSLGDLLLNENT</sequence>
<protein>
    <submittedName>
        <fullName evidence="1">Uncharacterized protein</fullName>
    </submittedName>
</protein>
<accession>A0A0B7BFP1</accession>
<name>A0A0B7BFP1_9EUPU</name>
<organism evidence="1">
    <name type="scientific">Arion vulgaris</name>
    <dbReference type="NCBI Taxonomy" id="1028688"/>
    <lineage>
        <taxon>Eukaryota</taxon>
        <taxon>Metazoa</taxon>
        <taxon>Spiralia</taxon>
        <taxon>Lophotrochozoa</taxon>
        <taxon>Mollusca</taxon>
        <taxon>Gastropoda</taxon>
        <taxon>Heterobranchia</taxon>
        <taxon>Euthyneura</taxon>
        <taxon>Panpulmonata</taxon>
        <taxon>Eupulmonata</taxon>
        <taxon>Stylommatophora</taxon>
        <taxon>Helicina</taxon>
        <taxon>Arionoidea</taxon>
        <taxon>Arionidae</taxon>
        <taxon>Arion</taxon>
    </lineage>
</organism>